<sequence>MAASIAQRLYLFHVRTGIHMFPNLREIRSVSLPFFNSLISSRVCFGTRGTDIPEETQVHIPIERLTVSYSRSSGPGGQHVNKVSTKAEVRFHLHTADWIPEEVRLKILQKNKNRINKAGELLVTSEMSRSQQRNLSDCIQKISAIVAEASQKPPEPTAEDVALREQRLQKRNRERLRQKKIQSVVKSSRRVDFD</sequence>
<accession>A0A8S4B8Q4</accession>
<evidence type="ECO:0000256" key="8">
    <source>
        <dbReference type="ARBA" id="ARBA00023274"/>
    </source>
</evidence>
<dbReference type="PANTHER" id="PTHR11075">
    <property type="entry name" value="PEPTIDE CHAIN RELEASE FACTOR"/>
    <property type="match status" value="1"/>
</dbReference>
<keyword evidence="15" id="KW-1185">Reference proteome</keyword>
<evidence type="ECO:0000256" key="3">
    <source>
        <dbReference type="ARBA" id="ARBA00022801"/>
    </source>
</evidence>
<dbReference type="GO" id="GO:0005743">
    <property type="term" value="C:mitochondrial inner membrane"/>
    <property type="evidence" value="ECO:0007669"/>
    <property type="project" value="UniProtKB-ARBA"/>
</dbReference>
<evidence type="ECO:0000256" key="5">
    <source>
        <dbReference type="ARBA" id="ARBA00022946"/>
    </source>
</evidence>
<evidence type="ECO:0000256" key="4">
    <source>
        <dbReference type="ARBA" id="ARBA00022917"/>
    </source>
</evidence>
<evidence type="ECO:0000313" key="14">
    <source>
        <dbReference type="EMBL" id="CAG5911716.1"/>
    </source>
</evidence>
<dbReference type="GO" id="GO:0016150">
    <property type="term" value="F:translation release factor activity, codon nonspecific"/>
    <property type="evidence" value="ECO:0007669"/>
    <property type="project" value="TreeGrafter"/>
</dbReference>
<gene>
    <name evidence="14" type="ORF">MMEN_LOCUS9941</name>
</gene>
<organism evidence="14 15">
    <name type="scientific">Menidia menidia</name>
    <name type="common">Atlantic silverside</name>
    <dbReference type="NCBI Taxonomy" id="238744"/>
    <lineage>
        <taxon>Eukaryota</taxon>
        <taxon>Metazoa</taxon>
        <taxon>Chordata</taxon>
        <taxon>Craniata</taxon>
        <taxon>Vertebrata</taxon>
        <taxon>Euteleostomi</taxon>
        <taxon>Actinopterygii</taxon>
        <taxon>Neopterygii</taxon>
        <taxon>Teleostei</taxon>
        <taxon>Neoteleostei</taxon>
        <taxon>Acanthomorphata</taxon>
        <taxon>Ovalentaria</taxon>
        <taxon>Atherinomorphae</taxon>
        <taxon>Atheriniformes</taxon>
        <taxon>Atherinopsidae</taxon>
        <taxon>Menidiinae</taxon>
        <taxon>Menidia</taxon>
    </lineage>
</organism>
<feature type="region of interest" description="Disordered" evidence="12">
    <location>
        <begin position="170"/>
        <end position="194"/>
    </location>
</feature>
<evidence type="ECO:0000256" key="9">
    <source>
        <dbReference type="ARBA" id="ARBA00038225"/>
    </source>
</evidence>
<keyword evidence="8" id="KW-0687">Ribonucleoprotein</keyword>
<keyword evidence="6" id="KW-0689">Ribosomal protein</keyword>
<evidence type="ECO:0000256" key="10">
    <source>
        <dbReference type="ARBA" id="ARBA00039441"/>
    </source>
</evidence>
<dbReference type="GO" id="GO:0004045">
    <property type="term" value="F:peptidyl-tRNA hydrolase activity"/>
    <property type="evidence" value="ECO:0007669"/>
    <property type="project" value="UniProtKB-EC"/>
</dbReference>
<dbReference type="Gene3D" id="3.30.160.20">
    <property type="match status" value="1"/>
</dbReference>
<evidence type="ECO:0000256" key="6">
    <source>
        <dbReference type="ARBA" id="ARBA00022980"/>
    </source>
</evidence>
<dbReference type="EMBL" id="CAJRST010010001">
    <property type="protein sequence ID" value="CAG5911716.1"/>
    <property type="molecule type" value="Genomic_DNA"/>
</dbReference>
<name>A0A8S4B8Q4_9TELE</name>
<dbReference type="SUPFAM" id="SSF110916">
    <property type="entry name" value="Peptidyl-tRNA hydrolase domain-like"/>
    <property type="match status" value="1"/>
</dbReference>
<evidence type="ECO:0000256" key="1">
    <source>
        <dbReference type="ARBA" id="ARBA00004173"/>
    </source>
</evidence>
<dbReference type="OrthoDB" id="270639at2759"/>
<protein>
    <recommendedName>
        <fullName evidence="10">Large ribosomal subunit protein mL62</fullName>
        <ecNumber evidence="2">3.1.1.29</ecNumber>
    </recommendedName>
    <alternativeName>
        <fullName evidence="11">Peptidyl-tRNA hydrolase ICT1, mitochondrial</fullName>
    </alternativeName>
</protein>
<evidence type="ECO:0000256" key="2">
    <source>
        <dbReference type="ARBA" id="ARBA00013260"/>
    </source>
</evidence>
<evidence type="ECO:0000256" key="11">
    <source>
        <dbReference type="ARBA" id="ARBA00041531"/>
    </source>
</evidence>
<dbReference type="GO" id="GO:0070126">
    <property type="term" value="P:mitochondrial translational termination"/>
    <property type="evidence" value="ECO:0007669"/>
    <property type="project" value="TreeGrafter"/>
</dbReference>
<dbReference type="Pfam" id="PF00472">
    <property type="entry name" value="RF-1"/>
    <property type="match status" value="1"/>
</dbReference>
<evidence type="ECO:0000313" key="15">
    <source>
        <dbReference type="Proteomes" id="UP000677803"/>
    </source>
</evidence>
<comment type="caution">
    <text evidence="14">The sequence shown here is derived from an EMBL/GenBank/DDBJ whole genome shotgun (WGS) entry which is preliminary data.</text>
</comment>
<comment type="similarity">
    <text evidence="9">Belongs to the prokaryotic/mitochondrial release factor family. Mitochondrion-specific ribosomal protein mL62 subfamily.</text>
</comment>
<dbReference type="Proteomes" id="UP000677803">
    <property type="component" value="Unassembled WGS sequence"/>
</dbReference>
<reference evidence="14" key="1">
    <citation type="submission" date="2021-05" db="EMBL/GenBank/DDBJ databases">
        <authorList>
            <person name="Tigano A."/>
        </authorList>
    </citation>
    <scope>NUCLEOTIDE SEQUENCE</scope>
</reference>
<keyword evidence="5" id="KW-0809">Transit peptide</keyword>
<dbReference type="FunFam" id="3.30.160.20:FF:000050">
    <property type="entry name" value="Peptidyl-tRNA hydrolase ICT1, mitochondrial"/>
    <property type="match status" value="1"/>
</dbReference>
<dbReference type="EC" id="3.1.1.29" evidence="2"/>
<proteinExistence type="inferred from homology"/>
<dbReference type="PANTHER" id="PTHR11075:SF54">
    <property type="entry name" value="LARGE RIBOSOMAL SUBUNIT PROTEIN ML62"/>
    <property type="match status" value="1"/>
</dbReference>
<dbReference type="InterPro" id="IPR000352">
    <property type="entry name" value="Pep_chain_release_fac_I"/>
</dbReference>
<dbReference type="InterPro" id="IPR052104">
    <property type="entry name" value="Mito_Release_Factor_mL62"/>
</dbReference>
<dbReference type="GO" id="GO:0005762">
    <property type="term" value="C:mitochondrial large ribosomal subunit"/>
    <property type="evidence" value="ECO:0007669"/>
    <property type="project" value="TreeGrafter"/>
</dbReference>
<feature type="compositionally biased region" description="Basic residues" evidence="12">
    <location>
        <begin position="170"/>
        <end position="180"/>
    </location>
</feature>
<keyword evidence="4" id="KW-0648">Protein biosynthesis</keyword>
<keyword evidence="7" id="KW-0496">Mitochondrion</keyword>
<evidence type="ECO:0000256" key="7">
    <source>
        <dbReference type="ARBA" id="ARBA00023128"/>
    </source>
</evidence>
<evidence type="ECO:0000256" key="12">
    <source>
        <dbReference type="SAM" id="MobiDB-lite"/>
    </source>
</evidence>
<dbReference type="AlphaFoldDB" id="A0A8S4B8Q4"/>
<keyword evidence="3" id="KW-0378">Hydrolase</keyword>
<comment type="subcellular location">
    <subcellularLocation>
        <location evidence="1">Mitochondrion</location>
    </subcellularLocation>
</comment>
<feature type="domain" description="Prokaryotic-type class I peptide chain release factors" evidence="13">
    <location>
        <begin position="55"/>
        <end position="189"/>
    </location>
</feature>
<evidence type="ECO:0000259" key="13">
    <source>
        <dbReference type="Pfam" id="PF00472"/>
    </source>
</evidence>